<dbReference type="GO" id="GO:0016757">
    <property type="term" value="F:glycosyltransferase activity"/>
    <property type="evidence" value="ECO:0007669"/>
    <property type="project" value="UniProtKB-KW"/>
</dbReference>
<dbReference type="Pfam" id="PF00534">
    <property type="entry name" value="Glycos_transf_1"/>
    <property type="match status" value="1"/>
</dbReference>
<dbReference type="PANTHER" id="PTHR45947:SF3">
    <property type="entry name" value="SULFOQUINOVOSYL TRANSFERASE SQD2"/>
    <property type="match status" value="1"/>
</dbReference>
<keyword evidence="3" id="KW-0328">Glycosyltransferase</keyword>
<name>A0ABU9CDA6_9BURK</name>
<dbReference type="InterPro" id="IPR050194">
    <property type="entry name" value="Glycosyltransferase_grp1"/>
</dbReference>
<keyword evidence="3" id="KW-0808">Transferase</keyword>
<feature type="domain" description="Glycosyl transferase family 1" evidence="1">
    <location>
        <begin position="190"/>
        <end position="308"/>
    </location>
</feature>
<gene>
    <name evidence="3" type="ORF">AACH10_06445</name>
</gene>
<reference evidence="3 4" key="1">
    <citation type="submission" date="2024-04" db="EMBL/GenBank/DDBJ databases">
        <title>Novel species of the genus Ideonella isolated from streams.</title>
        <authorList>
            <person name="Lu H."/>
        </authorList>
    </citation>
    <scope>NUCLEOTIDE SEQUENCE [LARGE SCALE GENOMIC DNA]</scope>
    <source>
        <strain evidence="3 4">DXS22W</strain>
    </source>
</reference>
<proteinExistence type="predicted"/>
<dbReference type="InterPro" id="IPR001296">
    <property type="entry name" value="Glyco_trans_1"/>
</dbReference>
<dbReference type="Proteomes" id="UP001365405">
    <property type="component" value="Unassembled WGS sequence"/>
</dbReference>
<accession>A0ABU9CDA6</accession>
<dbReference type="RefSeq" id="WP_341409541.1">
    <property type="nucleotide sequence ID" value="NZ_JBBUTH010000003.1"/>
</dbReference>
<evidence type="ECO:0000313" key="3">
    <source>
        <dbReference type="EMBL" id="MEK8049869.1"/>
    </source>
</evidence>
<protein>
    <submittedName>
        <fullName evidence="3">Glycosyltransferase</fullName>
        <ecNumber evidence="3">2.4.-.-</ecNumber>
    </submittedName>
</protein>
<comment type="caution">
    <text evidence="3">The sequence shown here is derived from an EMBL/GenBank/DDBJ whole genome shotgun (WGS) entry which is preliminary data.</text>
</comment>
<organism evidence="3 4">
    <name type="scientific">Pseudaquabacterium inlustre</name>
    <dbReference type="NCBI Taxonomy" id="2984192"/>
    <lineage>
        <taxon>Bacteria</taxon>
        <taxon>Pseudomonadati</taxon>
        <taxon>Pseudomonadota</taxon>
        <taxon>Betaproteobacteria</taxon>
        <taxon>Burkholderiales</taxon>
        <taxon>Sphaerotilaceae</taxon>
        <taxon>Pseudaquabacterium</taxon>
    </lineage>
</organism>
<sequence length="415" mass="45053">MRLVLFGDGESPHLLKWARALAPRVELWAASSRGFLPGFDGVVPEARRLSLGTTPQFEGGNFGLLKLLPRLTEWLERVKADWIHAHYLTSHGTLAWLATRWLGAPGKLVGSAWGSDILVTPARGGLLRWVTSQVLKACELTTSDSEHMAWHMRALGATDVMTFPFGLEALPELPPSDRKLGHVFFANRGLEAVYAPQRVLQVFAAIAVEWPGSELVVANTGSLRPELERLADKAKLRERIKFVGRLDAAQQAAQYARARWYLSLPTSDSVAVSVLEAMAHGCIPILSDLPANHELVRHGENGLILPRGALPKLEDLQPLLKAKDAIAQANHDWVAQNAMFGPWVDRFLGRLQEIEASPGGRRSVVPAMADPPSVDLAAIAEAQRLDAEAKAMEAAAAALAADQASPAAIKLGPRK</sequence>
<dbReference type="Pfam" id="PF13579">
    <property type="entry name" value="Glyco_trans_4_4"/>
    <property type="match status" value="1"/>
</dbReference>
<dbReference type="EMBL" id="JBBUTH010000003">
    <property type="protein sequence ID" value="MEK8049869.1"/>
    <property type="molecule type" value="Genomic_DNA"/>
</dbReference>
<dbReference type="PANTHER" id="PTHR45947">
    <property type="entry name" value="SULFOQUINOVOSYL TRANSFERASE SQD2"/>
    <property type="match status" value="1"/>
</dbReference>
<keyword evidence="4" id="KW-1185">Reference proteome</keyword>
<evidence type="ECO:0000259" key="2">
    <source>
        <dbReference type="Pfam" id="PF13579"/>
    </source>
</evidence>
<dbReference type="EC" id="2.4.-.-" evidence="3"/>
<evidence type="ECO:0000259" key="1">
    <source>
        <dbReference type="Pfam" id="PF00534"/>
    </source>
</evidence>
<dbReference type="InterPro" id="IPR028098">
    <property type="entry name" value="Glyco_trans_4-like_N"/>
</dbReference>
<dbReference type="SUPFAM" id="SSF53756">
    <property type="entry name" value="UDP-Glycosyltransferase/glycogen phosphorylase"/>
    <property type="match status" value="1"/>
</dbReference>
<dbReference type="Gene3D" id="3.40.50.2000">
    <property type="entry name" value="Glycogen Phosphorylase B"/>
    <property type="match status" value="2"/>
</dbReference>
<feature type="domain" description="Glycosyltransferase subfamily 4-like N-terminal" evidence="2">
    <location>
        <begin position="13"/>
        <end position="159"/>
    </location>
</feature>
<evidence type="ECO:0000313" key="4">
    <source>
        <dbReference type="Proteomes" id="UP001365405"/>
    </source>
</evidence>